<dbReference type="Pfam" id="PF08782">
    <property type="entry name" value="c-SKI_SMAD_bind"/>
    <property type="match status" value="1"/>
</dbReference>
<dbReference type="AlphaFoldDB" id="A0A8B7ZP86"/>
<keyword evidence="4" id="KW-1185">Reference proteome</keyword>
<feature type="region of interest" description="Disordered" evidence="2">
    <location>
        <begin position="256"/>
        <end position="275"/>
    </location>
</feature>
<accession>A0A8B7ZP86</accession>
<name>A0A8B7ZP86_ACAPL</name>
<feature type="compositionally biased region" description="Polar residues" evidence="2">
    <location>
        <begin position="315"/>
        <end position="324"/>
    </location>
</feature>
<feature type="coiled-coil region" evidence="1">
    <location>
        <begin position="436"/>
        <end position="477"/>
    </location>
</feature>
<dbReference type="InterPro" id="IPR010919">
    <property type="entry name" value="SAND-like_dom_sf"/>
</dbReference>
<dbReference type="RefSeq" id="XP_022105211.1">
    <property type="nucleotide sequence ID" value="XM_022249519.1"/>
</dbReference>
<sequence length="479" mass="54033">MGTSDKLTIQMLETEPHFATIPRTISPILPSRSAMDRSLDYGSHSSDSGVRQDYIRTVNGEQMHASTGIKLPVKHITSLGTQRGTLLVRYLTHRHSKCITCQDCGIFFSQDAFLAHSHDRHGRKRHRHQADILELDVENPSSQELRSWEEFLSKTGQKARTTESSLASASLDLGIRKGDYNLEPSTGSQISAEKPTHRQTDEHVNKGHTLLSDFDKTVQDTVNASERLLKETSQYLHSSAEKLRHRRQRSLKNYQFHPASLPDDLPSNPVSSTEHVQPIIKDASTSSQNPKRPHRKFLEKYFEKSRDSFQLLTDSMASRSTSKPDSLGLEARTSTGGPQQESSMLGSGEIKRDVAEDGGKGGGDADRQAVDHISARPTSPGKTPLGKSIILQEHFDRNDPLFIVQTAQELLTLAAHKMQERQQKSPAGGIDWQKRYEFEKERNREKDKRIRELEGLLEAEQRKRQDAEVQLRAIRLQNL</sequence>
<dbReference type="GO" id="GO:0046332">
    <property type="term" value="F:SMAD binding"/>
    <property type="evidence" value="ECO:0007669"/>
    <property type="project" value="InterPro"/>
</dbReference>
<evidence type="ECO:0000256" key="2">
    <source>
        <dbReference type="SAM" id="MobiDB-lite"/>
    </source>
</evidence>
<evidence type="ECO:0000313" key="5">
    <source>
        <dbReference type="RefSeq" id="XP_022105211.1"/>
    </source>
</evidence>
<dbReference type="KEGG" id="aplc:110987088"/>
<feature type="compositionally biased region" description="Basic and acidic residues" evidence="2">
    <location>
        <begin position="349"/>
        <end position="374"/>
    </location>
</feature>
<reference evidence="5 6" key="1">
    <citation type="submission" date="2025-04" db="UniProtKB">
        <authorList>
            <consortium name="RefSeq"/>
        </authorList>
    </citation>
    <scope>IDENTIFICATION</scope>
</reference>
<dbReference type="SUPFAM" id="SSF63763">
    <property type="entry name" value="SAND domain-like"/>
    <property type="match status" value="1"/>
</dbReference>
<dbReference type="OrthoDB" id="10072076at2759"/>
<dbReference type="RefSeq" id="XP_022105212.1">
    <property type="nucleotide sequence ID" value="XM_022249520.1"/>
</dbReference>
<feature type="compositionally biased region" description="Polar residues" evidence="2">
    <location>
        <begin position="332"/>
        <end position="345"/>
    </location>
</feature>
<feature type="region of interest" description="Disordered" evidence="2">
    <location>
        <begin position="182"/>
        <end position="209"/>
    </location>
</feature>
<dbReference type="Gene3D" id="3.10.390.10">
    <property type="entry name" value="SAND domain-like"/>
    <property type="match status" value="1"/>
</dbReference>
<evidence type="ECO:0000256" key="1">
    <source>
        <dbReference type="SAM" id="Coils"/>
    </source>
</evidence>
<gene>
    <name evidence="5 6" type="primary">LOC110987088</name>
</gene>
<evidence type="ECO:0000313" key="6">
    <source>
        <dbReference type="RefSeq" id="XP_022105212.1"/>
    </source>
</evidence>
<feature type="region of interest" description="Disordered" evidence="2">
    <location>
        <begin position="315"/>
        <end position="386"/>
    </location>
</feature>
<dbReference type="GeneID" id="110987088"/>
<keyword evidence="1" id="KW-0175">Coiled coil</keyword>
<dbReference type="InterPro" id="IPR014890">
    <property type="entry name" value="c-SKI_SMAD4-bd_dom"/>
</dbReference>
<protein>
    <submittedName>
        <fullName evidence="5 6">Uncharacterized protein LOC110987088 isoform X1</fullName>
    </submittedName>
</protein>
<evidence type="ECO:0000259" key="3">
    <source>
        <dbReference type="Pfam" id="PF08782"/>
    </source>
</evidence>
<evidence type="ECO:0000313" key="4">
    <source>
        <dbReference type="Proteomes" id="UP000694845"/>
    </source>
</evidence>
<proteinExistence type="predicted"/>
<organism evidence="4 5">
    <name type="scientific">Acanthaster planci</name>
    <name type="common">Crown-of-thorns starfish</name>
    <dbReference type="NCBI Taxonomy" id="133434"/>
    <lineage>
        <taxon>Eukaryota</taxon>
        <taxon>Metazoa</taxon>
        <taxon>Echinodermata</taxon>
        <taxon>Eleutherozoa</taxon>
        <taxon>Asterozoa</taxon>
        <taxon>Asteroidea</taxon>
        <taxon>Valvatacea</taxon>
        <taxon>Valvatida</taxon>
        <taxon>Acanthasteridae</taxon>
        <taxon>Acanthaster</taxon>
    </lineage>
</organism>
<feature type="domain" description="c-SKI SMAD4-binding" evidence="3">
    <location>
        <begin position="73"/>
        <end position="126"/>
    </location>
</feature>
<feature type="compositionally biased region" description="Basic and acidic residues" evidence="2">
    <location>
        <begin position="194"/>
        <end position="205"/>
    </location>
</feature>
<dbReference type="Proteomes" id="UP000694845">
    <property type="component" value="Unplaced"/>
</dbReference>